<evidence type="ECO:0000313" key="2">
    <source>
        <dbReference type="EMBL" id="MCF2515396.1"/>
    </source>
</evidence>
<protein>
    <submittedName>
        <fullName evidence="2">Uncharacterized protein</fullName>
    </submittedName>
</protein>
<organism evidence="2 3">
    <name type="scientific">Sphingomonas cremea</name>
    <dbReference type="NCBI Taxonomy" id="2904799"/>
    <lineage>
        <taxon>Bacteria</taxon>
        <taxon>Pseudomonadati</taxon>
        <taxon>Pseudomonadota</taxon>
        <taxon>Alphaproteobacteria</taxon>
        <taxon>Sphingomonadales</taxon>
        <taxon>Sphingomonadaceae</taxon>
        <taxon>Sphingomonas</taxon>
    </lineage>
</organism>
<keyword evidence="3" id="KW-1185">Reference proteome</keyword>
<evidence type="ECO:0000256" key="1">
    <source>
        <dbReference type="SAM" id="Phobius"/>
    </source>
</evidence>
<dbReference type="RefSeq" id="WP_235067935.1">
    <property type="nucleotide sequence ID" value="NZ_JAKFGM010000002.1"/>
</dbReference>
<dbReference type="Proteomes" id="UP001139410">
    <property type="component" value="Unassembled WGS sequence"/>
</dbReference>
<evidence type="ECO:0000313" key="3">
    <source>
        <dbReference type="Proteomes" id="UP001139410"/>
    </source>
</evidence>
<keyword evidence="1" id="KW-1133">Transmembrane helix</keyword>
<feature type="transmembrane region" description="Helical" evidence="1">
    <location>
        <begin position="46"/>
        <end position="68"/>
    </location>
</feature>
<dbReference type="EMBL" id="JAKFGM010000002">
    <property type="protein sequence ID" value="MCF2515396.1"/>
    <property type="molecule type" value="Genomic_DNA"/>
</dbReference>
<accession>A0A9X1U5P8</accession>
<feature type="transmembrane region" description="Helical" evidence="1">
    <location>
        <begin position="88"/>
        <end position="109"/>
    </location>
</feature>
<keyword evidence="1" id="KW-0472">Membrane</keyword>
<sequence>MKLLRKIAELVDSDIAANSKPISLIGMAIPFVPFMIFVDGAPADRFPVLGGLALALSLGWGAFIMWRVLRHTGAELEGYNYVIGSARFWRLIIVTLLLIMLVTVALMWFENRVG</sequence>
<proteinExistence type="predicted"/>
<keyword evidence="1" id="KW-0812">Transmembrane</keyword>
<name>A0A9X1U5P8_9SPHN</name>
<reference evidence="2" key="1">
    <citation type="submission" date="2022-01" db="EMBL/GenBank/DDBJ databases">
        <authorList>
            <person name="Jo J.-H."/>
            <person name="Im W.-T."/>
        </authorList>
    </citation>
    <scope>NUCLEOTIDE SEQUENCE</scope>
    <source>
        <strain evidence="2">G124</strain>
    </source>
</reference>
<feature type="transmembrane region" description="Helical" evidence="1">
    <location>
        <begin position="21"/>
        <end position="40"/>
    </location>
</feature>
<dbReference type="AlphaFoldDB" id="A0A9X1U5P8"/>
<comment type="caution">
    <text evidence="2">The sequence shown here is derived from an EMBL/GenBank/DDBJ whole genome shotgun (WGS) entry which is preliminary data.</text>
</comment>
<gene>
    <name evidence="2" type="ORF">LVY65_10015</name>
</gene>